<dbReference type="EMBL" id="UZAN01063005">
    <property type="protein sequence ID" value="VDP93385.1"/>
    <property type="molecule type" value="Genomic_DNA"/>
</dbReference>
<gene>
    <name evidence="2" type="ORF">ECPE_LOCUS16113</name>
</gene>
<feature type="compositionally biased region" description="Basic residues" evidence="1">
    <location>
        <begin position="82"/>
        <end position="97"/>
    </location>
</feature>
<dbReference type="WBParaSite" id="ECPE_0001615501-mRNA-1">
    <property type="protein sequence ID" value="ECPE_0001615501-mRNA-1"/>
    <property type="gene ID" value="ECPE_0001615501"/>
</dbReference>
<organism evidence="4">
    <name type="scientific">Echinostoma caproni</name>
    <dbReference type="NCBI Taxonomy" id="27848"/>
    <lineage>
        <taxon>Eukaryota</taxon>
        <taxon>Metazoa</taxon>
        <taxon>Spiralia</taxon>
        <taxon>Lophotrochozoa</taxon>
        <taxon>Platyhelminthes</taxon>
        <taxon>Trematoda</taxon>
        <taxon>Digenea</taxon>
        <taxon>Plagiorchiida</taxon>
        <taxon>Echinostomata</taxon>
        <taxon>Echinostomatoidea</taxon>
        <taxon>Echinostomatidae</taxon>
        <taxon>Echinostoma</taxon>
    </lineage>
</organism>
<sequence>MEAFRSFSLAGSATDVLRYILCDIFSLDKNKASVKKAIEFYQALDLHHLVEEDPTDVLPPIETTVKPKPSSDDPLPYFSSSHSHRHHRRDHSRRRVGRSSDPEMTSAYAPALIELLRLPPAQRAPGRIIQLCPVLAPIEPDPVEPKRSAPRPNRPEHDPDASVIYGQGLLVCVGTGLDETVGVSTLDENAQSASGGLLLFGYDPRGTETSQPFLSSKPFVQVPLVGRDLPVQVCLINSGSHPYGSIGDREDSDCSVLPEHTDHSIQPKGKRPASDDHGIYTQCLVLTTCSALYRIDLTIRPTGSHHIQSLLDGLNPSRSSSRITSIAYCNDTGCVCVGDQNG</sequence>
<proteinExistence type="predicted"/>
<protein>
    <submittedName>
        <fullName evidence="4">LisH domain-containing protein</fullName>
    </submittedName>
</protein>
<dbReference type="Proteomes" id="UP000272942">
    <property type="component" value="Unassembled WGS sequence"/>
</dbReference>
<reference evidence="4" key="1">
    <citation type="submission" date="2016-06" db="UniProtKB">
        <authorList>
            <consortium name="WormBaseParasite"/>
        </authorList>
    </citation>
    <scope>IDENTIFICATION</scope>
</reference>
<feature type="region of interest" description="Disordered" evidence="1">
    <location>
        <begin position="139"/>
        <end position="160"/>
    </location>
</feature>
<accession>A0A183BA78</accession>
<evidence type="ECO:0000313" key="4">
    <source>
        <dbReference type="WBParaSite" id="ECPE_0001615501-mRNA-1"/>
    </source>
</evidence>
<dbReference type="AlphaFoldDB" id="A0A183BA78"/>
<name>A0A183BA78_9TREM</name>
<feature type="region of interest" description="Disordered" evidence="1">
    <location>
        <begin position="55"/>
        <end position="103"/>
    </location>
</feature>
<evidence type="ECO:0000313" key="3">
    <source>
        <dbReference type="Proteomes" id="UP000272942"/>
    </source>
</evidence>
<evidence type="ECO:0000256" key="1">
    <source>
        <dbReference type="SAM" id="MobiDB-lite"/>
    </source>
</evidence>
<evidence type="ECO:0000313" key="2">
    <source>
        <dbReference type="EMBL" id="VDP93385.1"/>
    </source>
</evidence>
<feature type="compositionally biased region" description="Basic and acidic residues" evidence="1">
    <location>
        <begin position="143"/>
        <end position="160"/>
    </location>
</feature>
<keyword evidence="3" id="KW-1185">Reference proteome</keyword>
<reference evidence="2 3" key="2">
    <citation type="submission" date="2018-11" db="EMBL/GenBank/DDBJ databases">
        <authorList>
            <consortium name="Pathogen Informatics"/>
        </authorList>
    </citation>
    <scope>NUCLEOTIDE SEQUENCE [LARGE SCALE GENOMIC DNA]</scope>
    <source>
        <strain evidence="2 3">Egypt</strain>
    </source>
</reference>